<reference evidence="7" key="2">
    <citation type="submission" date="2023-02" db="EMBL/GenBank/DDBJ databases">
        <authorList>
            <consortium name="DOE Joint Genome Institute"/>
            <person name="Mondo S.J."/>
            <person name="Chang Y."/>
            <person name="Wang Y."/>
            <person name="Ahrendt S."/>
            <person name="Andreopoulos W."/>
            <person name="Barry K."/>
            <person name="Beard J."/>
            <person name="Benny G.L."/>
            <person name="Blankenship S."/>
            <person name="Bonito G."/>
            <person name="Cuomo C."/>
            <person name="Desiro A."/>
            <person name="Gervers K.A."/>
            <person name="Hundley H."/>
            <person name="Kuo A."/>
            <person name="LaButti K."/>
            <person name="Lang B.F."/>
            <person name="Lipzen A."/>
            <person name="O'Donnell K."/>
            <person name="Pangilinan J."/>
            <person name="Reynolds N."/>
            <person name="Sandor L."/>
            <person name="Smith M.W."/>
            <person name="Tsang A."/>
            <person name="Grigoriev I.V."/>
            <person name="Stajich J.E."/>
            <person name="Spatafora J.W."/>
        </authorList>
    </citation>
    <scope>NUCLEOTIDE SEQUENCE</scope>
    <source>
        <strain evidence="7">RSA 2281</strain>
    </source>
</reference>
<dbReference type="InterPro" id="IPR037525">
    <property type="entry name" value="Velvet_dom"/>
</dbReference>
<dbReference type="EMBL" id="JAIXMP010000025">
    <property type="protein sequence ID" value="KAI9253915.1"/>
    <property type="molecule type" value="Genomic_DNA"/>
</dbReference>
<dbReference type="InterPro" id="IPR038491">
    <property type="entry name" value="Velvet_dom_sf"/>
</dbReference>
<gene>
    <name evidence="7" type="ORF">BDA99DRAFT_519331</name>
</gene>
<feature type="compositionally biased region" description="Low complexity" evidence="5">
    <location>
        <begin position="311"/>
        <end position="323"/>
    </location>
</feature>
<dbReference type="PANTHER" id="PTHR33572">
    <property type="entry name" value="SPORE DEVELOPMENT REGULATOR VOSA"/>
    <property type="match status" value="1"/>
</dbReference>
<comment type="subcellular location">
    <subcellularLocation>
        <location evidence="1">Nucleus</location>
    </subcellularLocation>
</comment>
<reference evidence="7" key="1">
    <citation type="journal article" date="2022" name="IScience">
        <title>Evolution of zygomycete secretomes and the origins of terrestrial fungal ecologies.</title>
        <authorList>
            <person name="Chang Y."/>
            <person name="Wang Y."/>
            <person name="Mondo S."/>
            <person name="Ahrendt S."/>
            <person name="Andreopoulos W."/>
            <person name="Barry K."/>
            <person name="Beard J."/>
            <person name="Benny G.L."/>
            <person name="Blankenship S."/>
            <person name="Bonito G."/>
            <person name="Cuomo C."/>
            <person name="Desiro A."/>
            <person name="Gervers K.A."/>
            <person name="Hundley H."/>
            <person name="Kuo A."/>
            <person name="LaButti K."/>
            <person name="Lang B.F."/>
            <person name="Lipzen A."/>
            <person name="O'Donnell K."/>
            <person name="Pangilinan J."/>
            <person name="Reynolds N."/>
            <person name="Sandor L."/>
            <person name="Smith M.E."/>
            <person name="Tsang A."/>
            <person name="Grigoriev I.V."/>
            <person name="Stajich J.E."/>
            <person name="Spatafora J.W."/>
        </authorList>
    </citation>
    <scope>NUCLEOTIDE SEQUENCE</scope>
    <source>
        <strain evidence="7">RSA 2281</strain>
    </source>
</reference>
<accession>A0AAD5K3E4</accession>
<evidence type="ECO:0000256" key="4">
    <source>
        <dbReference type="ARBA" id="ARBA00023242"/>
    </source>
</evidence>
<evidence type="ECO:0000259" key="6">
    <source>
        <dbReference type="PROSITE" id="PS51821"/>
    </source>
</evidence>
<feature type="region of interest" description="Disordered" evidence="5">
    <location>
        <begin position="296"/>
        <end position="326"/>
    </location>
</feature>
<protein>
    <submittedName>
        <fullName evidence="7">Velvet factor-domain-containing protein</fullName>
    </submittedName>
</protein>
<evidence type="ECO:0000313" key="7">
    <source>
        <dbReference type="EMBL" id="KAI9253915.1"/>
    </source>
</evidence>
<evidence type="ECO:0000256" key="1">
    <source>
        <dbReference type="ARBA" id="ARBA00004123"/>
    </source>
</evidence>
<dbReference type="Proteomes" id="UP001209540">
    <property type="component" value="Unassembled WGS sequence"/>
</dbReference>
<feature type="region of interest" description="Disordered" evidence="5">
    <location>
        <begin position="344"/>
        <end position="374"/>
    </location>
</feature>
<dbReference type="Gene3D" id="2.60.40.3960">
    <property type="entry name" value="Velvet domain"/>
    <property type="match status" value="1"/>
</dbReference>
<dbReference type="PROSITE" id="PS51821">
    <property type="entry name" value="VELVET"/>
    <property type="match status" value="1"/>
</dbReference>
<evidence type="ECO:0000256" key="2">
    <source>
        <dbReference type="ARBA" id="ARBA00023015"/>
    </source>
</evidence>
<evidence type="ECO:0000256" key="3">
    <source>
        <dbReference type="ARBA" id="ARBA00023163"/>
    </source>
</evidence>
<dbReference type="AlphaFoldDB" id="A0AAD5K3E4"/>
<comment type="caution">
    <text evidence="7">The sequence shown here is derived from an EMBL/GenBank/DDBJ whole genome shotgun (WGS) entry which is preliminary data.</text>
</comment>
<evidence type="ECO:0000313" key="8">
    <source>
        <dbReference type="Proteomes" id="UP001209540"/>
    </source>
</evidence>
<keyword evidence="3" id="KW-0804">Transcription</keyword>
<keyword evidence="8" id="KW-1185">Reference proteome</keyword>
<feature type="compositionally biased region" description="Polar residues" evidence="5">
    <location>
        <begin position="1"/>
        <end position="28"/>
    </location>
</feature>
<name>A0AAD5K3E4_9FUNG</name>
<feature type="region of interest" description="Disordered" evidence="5">
    <location>
        <begin position="1"/>
        <end position="36"/>
    </location>
</feature>
<keyword evidence="4" id="KW-0539">Nucleus</keyword>
<organism evidence="7 8">
    <name type="scientific">Phascolomyces articulosus</name>
    <dbReference type="NCBI Taxonomy" id="60185"/>
    <lineage>
        <taxon>Eukaryota</taxon>
        <taxon>Fungi</taxon>
        <taxon>Fungi incertae sedis</taxon>
        <taxon>Mucoromycota</taxon>
        <taxon>Mucoromycotina</taxon>
        <taxon>Mucoromycetes</taxon>
        <taxon>Mucorales</taxon>
        <taxon>Lichtheimiaceae</taxon>
        <taxon>Phascolomyces</taxon>
    </lineage>
</organism>
<keyword evidence="2" id="KW-0805">Transcription regulation</keyword>
<dbReference type="Pfam" id="PF11754">
    <property type="entry name" value="Velvet"/>
    <property type="match status" value="1"/>
</dbReference>
<feature type="domain" description="Velvet" evidence="6">
    <location>
        <begin position="215"/>
        <end position="480"/>
    </location>
</feature>
<proteinExistence type="predicted"/>
<evidence type="ECO:0000256" key="5">
    <source>
        <dbReference type="SAM" id="MobiDB-lite"/>
    </source>
</evidence>
<feature type="compositionally biased region" description="Low complexity" evidence="5">
    <location>
        <begin position="350"/>
        <end position="372"/>
    </location>
</feature>
<sequence>MTQTPPEGSPPRTSAPLSEYSSVTLDDYSSQRHLRPEDENILDAISDDDPEYNTSLPPLQLRQTPRATTTATTYHPHLINTQEYTTAPTPTAYTFKPPFTFNAPSTAETNVTITTFTSTASQQMMRENMITAPLSYNAFTLEESPSSSSTSVPMPIPMETGGSPTTTVSTEESRAFLQGYRSNSMRVKRSDRVRAIMGIVPHSMPSLLPDEAITDVTKKKFKLTVVEQPRSCRATGFSNSSDRRPIDPTPIVHLLVTDQNQQIDQESLQSPFYVLLVSLYSVDKTTPLDVITHIPRSRSRSTSSMVEAFTSSNRSRSPSPSSSVDTEVTMGFSDVVMPMDQSVMTSPTPAAAAADSSEQQSLPSPSLPSSSSITTNEVTTAMNEQTVRVLVGPLVSSPSTFKGLDNKLGIYFAFPGLSVRVSGTYRLHFKLVLLGSSDKVLAEEYSEPFTVYKAKTFPGMEETSPLALHLYNQGLKLPLRTKPRQKRKKST</sequence>
<dbReference type="GO" id="GO:0005634">
    <property type="term" value="C:nucleus"/>
    <property type="evidence" value="ECO:0007669"/>
    <property type="project" value="UniProtKB-SubCell"/>
</dbReference>
<dbReference type="PANTHER" id="PTHR33572:SF3">
    <property type="entry name" value="VELVET COMPLEX SUBUNIT B"/>
    <property type="match status" value="1"/>
</dbReference>
<dbReference type="InterPro" id="IPR021740">
    <property type="entry name" value="Velvet"/>
</dbReference>